<feature type="transmembrane region" description="Helical" evidence="5">
    <location>
        <begin position="102"/>
        <end position="121"/>
    </location>
</feature>
<evidence type="ECO:0000256" key="5">
    <source>
        <dbReference type="SAM" id="Phobius"/>
    </source>
</evidence>
<proteinExistence type="predicted"/>
<feature type="transmembrane region" description="Helical" evidence="5">
    <location>
        <begin position="260"/>
        <end position="283"/>
    </location>
</feature>
<dbReference type="Proteomes" id="UP000553193">
    <property type="component" value="Unassembled WGS sequence"/>
</dbReference>
<dbReference type="Pfam" id="PF00146">
    <property type="entry name" value="NADHdh"/>
    <property type="match status" value="1"/>
</dbReference>
<keyword evidence="4 5" id="KW-0472">Membrane</keyword>
<dbReference type="InterPro" id="IPR001694">
    <property type="entry name" value="NADH_UbQ_OxRdtase_su1/FPO"/>
</dbReference>
<comment type="subcellular location">
    <subcellularLocation>
        <location evidence="1">Membrane</location>
        <topology evidence="1">Multi-pass membrane protein</topology>
    </subcellularLocation>
</comment>
<dbReference type="AlphaFoldDB" id="A0A840AEQ8"/>
<gene>
    <name evidence="6" type="ORF">GGQ83_002834</name>
</gene>
<accession>A0A840AEQ8</accession>
<evidence type="ECO:0000256" key="1">
    <source>
        <dbReference type="ARBA" id="ARBA00004141"/>
    </source>
</evidence>
<keyword evidence="7" id="KW-1185">Reference proteome</keyword>
<keyword evidence="6" id="KW-0456">Lyase</keyword>
<feature type="transmembrane region" description="Helical" evidence="5">
    <location>
        <begin position="71"/>
        <end position="90"/>
    </location>
</feature>
<feature type="transmembrane region" description="Helical" evidence="5">
    <location>
        <begin position="232"/>
        <end position="253"/>
    </location>
</feature>
<dbReference type="PANTHER" id="PTHR43359:SF1">
    <property type="entry name" value="FORMATE HYDROGENLYASE SUBUNIT 4-RELATED"/>
    <property type="match status" value="1"/>
</dbReference>
<keyword evidence="2 5" id="KW-0812">Transmembrane</keyword>
<keyword evidence="3 5" id="KW-1133">Transmembrane helix</keyword>
<evidence type="ECO:0000256" key="3">
    <source>
        <dbReference type="ARBA" id="ARBA00022989"/>
    </source>
</evidence>
<evidence type="ECO:0000313" key="7">
    <source>
        <dbReference type="Proteomes" id="UP000553193"/>
    </source>
</evidence>
<feature type="transmembrane region" description="Helical" evidence="5">
    <location>
        <begin position="141"/>
        <end position="162"/>
    </location>
</feature>
<name>A0A840AEQ8_9PROT</name>
<sequence length="320" mass="33010">MMATFLALLTQILHAALILAAAPLVVGGVRWVKARLLGRRGPHPLQPLRDLLKLLRKRPVLADGSSVVTRATPYVALAATLLAALLVPGFAQGMALAPVADLILIAGLLALARMALALAGHDAGTAFGGLGAAREMTFAAFAEPALLASVLVLAVLAGSSNLDAIAALFREGSLGIRVSLLFVLMALMAVALAENARVPVDNPATHLELTMVHEAMLLEASGRHLALWEAQAALKLTVWLALLAAIFLPFGAAPAGAGPIGWVVGLVLWGAKMALLAVALAVFETAIAKMRVFRVPEFLGAALLLALLAAALVFITTGLA</sequence>
<dbReference type="InterPro" id="IPR052561">
    <property type="entry name" value="ComplexI_Subunit1"/>
</dbReference>
<evidence type="ECO:0000313" key="6">
    <source>
        <dbReference type="EMBL" id="MBB3899382.1"/>
    </source>
</evidence>
<protein>
    <submittedName>
        <fullName evidence="6">Formate hydrogenlyase subunit 4</fullName>
    </submittedName>
</protein>
<dbReference type="GO" id="GO:0005886">
    <property type="term" value="C:plasma membrane"/>
    <property type="evidence" value="ECO:0007669"/>
    <property type="project" value="TreeGrafter"/>
</dbReference>
<feature type="transmembrane region" description="Helical" evidence="5">
    <location>
        <begin position="298"/>
        <end position="319"/>
    </location>
</feature>
<dbReference type="GO" id="GO:0016829">
    <property type="term" value="F:lyase activity"/>
    <property type="evidence" value="ECO:0007669"/>
    <property type="project" value="UniProtKB-KW"/>
</dbReference>
<dbReference type="EMBL" id="JACIDJ010000005">
    <property type="protein sequence ID" value="MBB3899382.1"/>
    <property type="molecule type" value="Genomic_DNA"/>
</dbReference>
<reference evidence="6 7" key="1">
    <citation type="submission" date="2020-08" db="EMBL/GenBank/DDBJ databases">
        <title>Genomic Encyclopedia of Type Strains, Phase IV (KMG-IV): sequencing the most valuable type-strain genomes for metagenomic binning, comparative biology and taxonomic classification.</title>
        <authorList>
            <person name="Goeker M."/>
        </authorList>
    </citation>
    <scope>NUCLEOTIDE SEQUENCE [LARGE SCALE GENOMIC DNA]</scope>
    <source>
        <strain evidence="6 7">DSM 19979</strain>
    </source>
</reference>
<evidence type="ECO:0000256" key="4">
    <source>
        <dbReference type="ARBA" id="ARBA00023136"/>
    </source>
</evidence>
<dbReference type="RefSeq" id="WP_311728235.1">
    <property type="nucleotide sequence ID" value="NZ_JACIDJ010000005.1"/>
</dbReference>
<evidence type="ECO:0000256" key="2">
    <source>
        <dbReference type="ARBA" id="ARBA00022692"/>
    </source>
</evidence>
<comment type="caution">
    <text evidence="6">The sequence shown here is derived from an EMBL/GenBank/DDBJ whole genome shotgun (WGS) entry which is preliminary data.</text>
</comment>
<dbReference type="PANTHER" id="PTHR43359">
    <property type="entry name" value="FORMATE HYDROGENLYASE SUBUNIT 4"/>
    <property type="match status" value="1"/>
</dbReference>
<organism evidence="6 7">
    <name type="scientific">Roseococcus suduntuyensis</name>
    <dbReference type="NCBI Taxonomy" id="455361"/>
    <lineage>
        <taxon>Bacteria</taxon>
        <taxon>Pseudomonadati</taxon>
        <taxon>Pseudomonadota</taxon>
        <taxon>Alphaproteobacteria</taxon>
        <taxon>Acetobacterales</taxon>
        <taxon>Roseomonadaceae</taxon>
        <taxon>Roseococcus</taxon>
    </lineage>
</organism>
<feature type="transmembrane region" description="Helical" evidence="5">
    <location>
        <begin position="174"/>
        <end position="193"/>
    </location>
</feature>